<dbReference type="InterPro" id="IPR036529">
    <property type="entry name" value="KIX_dom_sf"/>
</dbReference>
<evidence type="ECO:0000259" key="3">
    <source>
        <dbReference type="PROSITE" id="PS50952"/>
    </source>
</evidence>
<sequence>MHQQSQQQMQAPQQQIHNQQQQLNLQIMIPQPHGHQQQQANQSQLIPPPNPSTPSTSANDFGLHDSYQPQTPSVNLAPPSTFNDSMMTESNQVSQQPRQQPQQIQQIQQIQQQQQQQAQFDIAYEDLQLIMPRVPKPWHAQVPPGKRRKLIENIKTRLVPAKIPEGKSNDDSRLQSIVDYAVKIEGTMYEKSDSQEEYFHAAAENIYKLTKSLADRGKANMLPRDDPDRRKVIQQQLLLLLHAHKCQQRGEKTLVEIIHVT</sequence>
<feature type="compositionally biased region" description="Low complexity" evidence="2">
    <location>
        <begin position="1"/>
        <end position="45"/>
    </location>
</feature>
<evidence type="ECO:0000313" key="4">
    <source>
        <dbReference type="EMBL" id="MDE48864.1"/>
    </source>
</evidence>
<organism evidence="4">
    <name type="scientific">Aceria tosichella</name>
    <name type="common">wheat curl mite</name>
    <dbReference type="NCBI Taxonomy" id="561515"/>
    <lineage>
        <taxon>Eukaryota</taxon>
        <taxon>Metazoa</taxon>
        <taxon>Ecdysozoa</taxon>
        <taxon>Arthropoda</taxon>
        <taxon>Chelicerata</taxon>
        <taxon>Arachnida</taxon>
        <taxon>Acari</taxon>
        <taxon>Acariformes</taxon>
        <taxon>Trombidiformes</taxon>
        <taxon>Prostigmata</taxon>
        <taxon>Eupodina</taxon>
        <taxon>Eriophyoidea</taxon>
        <taxon>Eriophyidae</taxon>
        <taxon>Eriophyinae</taxon>
        <taxon>Aceriini</taxon>
        <taxon>Aceria</taxon>
    </lineage>
</organism>
<evidence type="ECO:0000256" key="2">
    <source>
        <dbReference type="SAM" id="MobiDB-lite"/>
    </source>
</evidence>
<dbReference type="PROSITE" id="PS50952">
    <property type="entry name" value="KIX"/>
    <property type="match status" value="1"/>
</dbReference>
<dbReference type="GO" id="GO:0003712">
    <property type="term" value="F:transcription coregulator activity"/>
    <property type="evidence" value="ECO:0007669"/>
    <property type="project" value="InterPro"/>
</dbReference>
<feature type="compositionally biased region" description="Polar residues" evidence="2">
    <location>
        <begin position="67"/>
        <end position="94"/>
    </location>
</feature>
<accession>A0A6G1SEE0</accession>
<protein>
    <submittedName>
        <fullName evidence="4">CREB-binding protein</fullName>
    </submittedName>
</protein>
<dbReference type="Gene3D" id="1.20.1020.10">
    <property type="entry name" value="TAZ domain"/>
    <property type="match status" value="1"/>
</dbReference>
<feature type="domain" description="KIX" evidence="3">
    <location>
        <begin position="133"/>
        <end position="214"/>
    </location>
</feature>
<dbReference type="Pfam" id="PF02172">
    <property type="entry name" value="KIX"/>
    <property type="match status" value="1"/>
</dbReference>
<evidence type="ECO:0000256" key="1">
    <source>
        <dbReference type="ARBA" id="ARBA00023242"/>
    </source>
</evidence>
<keyword evidence="1" id="KW-0539">Nucleus</keyword>
<dbReference type="SUPFAM" id="SSF47040">
    <property type="entry name" value="Kix domain of CBP (creb binding protein)"/>
    <property type="match status" value="1"/>
</dbReference>
<gene>
    <name evidence="4" type="primary">Crebbp_0</name>
    <name evidence="4" type="ORF">g.15873</name>
</gene>
<dbReference type="GO" id="GO:0006355">
    <property type="term" value="P:regulation of DNA-templated transcription"/>
    <property type="evidence" value="ECO:0007669"/>
    <property type="project" value="InterPro"/>
</dbReference>
<dbReference type="AlphaFoldDB" id="A0A6G1SEE0"/>
<dbReference type="EMBL" id="GGYP01004093">
    <property type="protein sequence ID" value="MDE48864.1"/>
    <property type="molecule type" value="Transcribed_RNA"/>
</dbReference>
<dbReference type="InterPro" id="IPR035898">
    <property type="entry name" value="TAZ_dom_sf"/>
</dbReference>
<name>A0A6G1SEE0_9ACAR</name>
<reference evidence="4" key="1">
    <citation type="submission" date="2018-10" db="EMBL/GenBank/DDBJ databases">
        <title>Transcriptome assembly of Aceria tosichella (Wheat curl mite) Type 2.</title>
        <authorList>
            <person name="Scully E.D."/>
            <person name="Geib S.M."/>
            <person name="Palmer N.A."/>
            <person name="Gupta A.K."/>
            <person name="Sarath G."/>
            <person name="Tatineni S."/>
        </authorList>
    </citation>
    <scope>NUCLEOTIDE SEQUENCE</scope>
    <source>
        <strain evidence="4">LincolnNE</strain>
    </source>
</reference>
<feature type="compositionally biased region" description="Low complexity" evidence="2">
    <location>
        <begin position="95"/>
        <end position="104"/>
    </location>
</feature>
<dbReference type="InterPro" id="IPR003101">
    <property type="entry name" value="KIX_dom"/>
</dbReference>
<proteinExistence type="predicted"/>
<feature type="region of interest" description="Disordered" evidence="2">
    <location>
        <begin position="1"/>
        <end position="104"/>
    </location>
</feature>
<dbReference type="Gene3D" id="1.10.246.20">
    <property type="entry name" value="Coactivator CBP, KIX domain"/>
    <property type="match status" value="1"/>
</dbReference>